<evidence type="ECO:0000313" key="1">
    <source>
        <dbReference type="EMBL" id="GFN81421.1"/>
    </source>
</evidence>
<gene>
    <name evidence="1" type="ORF">PoB_000792700</name>
</gene>
<evidence type="ECO:0000313" key="2">
    <source>
        <dbReference type="Proteomes" id="UP000735302"/>
    </source>
</evidence>
<comment type="caution">
    <text evidence="1">The sequence shown here is derived from an EMBL/GenBank/DDBJ whole genome shotgun (WGS) entry which is preliminary data.</text>
</comment>
<keyword evidence="2" id="KW-1185">Reference proteome</keyword>
<name>A0AAV3YF06_9GAST</name>
<dbReference type="AlphaFoldDB" id="A0AAV3YF06"/>
<sequence>MFEWGVEHSLEKVINFPFRFTMDSEPALRSAGTLLSQVRTPPPAPWPDGGLESLRSHYCELAIHANQSIKTGDEACKVKAVEMFRKRNRTQYCRPEAQNFSPS</sequence>
<proteinExistence type="predicted"/>
<organism evidence="1 2">
    <name type="scientific">Plakobranchus ocellatus</name>
    <dbReference type="NCBI Taxonomy" id="259542"/>
    <lineage>
        <taxon>Eukaryota</taxon>
        <taxon>Metazoa</taxon>
        <taxon>Spiralia</taxon>
        <taxon>Lophotrochozoa</taxon>
        <taxon>Mollusca</taxon>
        <taxon>Gastropoda</taxon>
        <taxon>Heterobranchia</taxon>
        <taxon>Euthyneura</taxon>
        <taxon>Panpulmonata</taxon>
        <taxon>Sacoglossa</taxon>
        <taxon>Placobranchoidea</taxon>
        <taxon>Plakobranchidae</taxon>
        <taxon>Plakobranchus</taxon>
    </lineage>
</organism>
<accession>A0AAV3YF06</accession>
<protein>
    <submittedName>
        <fullName evidence="1">Uncharacterized protein</fullName>
    </submittedName>
</protein>
<dbReference type="EMBL" id="BLXT01000924">
    <property type="protein sequence ID" value="GFN81421.1"/>
    <property type="molecule type" value="Genomic_DNA"/>
</dbReference>
<reference evidence="1 2" key="1">
    <citation type="journal article" date="2021" name="Elife">
        <title>Chloroplast acquisition without the gene transfer in kleptoplastic sea slugs, Plakobranchus ocellatus.</title>
        <authorList>
            <person name="Maeda T."/>
            <person name="Takahashi S."/>
            <person name="Yoshida T."/>
            <person name="Shimamura S."/>
            <person name="Takaki Y."/>
            <person name="Nagai Y."/>
            <person name="Toyoda A."/>
            <person name="Suzuki Y."/>
            <person name="Arimoto A."/>
            <person name="Ishii H."/>
            <person name="Satoh N."/>
            <person name="Nishiyama T."/>
            <person name="Hasebe M."/>
            <person name="Maruyama T."/>
            <person name="Minagawa J."/>
            <person name="Obokata J."/>
            <person name="Shigenobu S."/>
        </authorList>
    </citation>
    <scope>NUCLEOTIDE SEQUENCE [LARGE SCALE GENOMIC DNA]</scope>
</reference>
<dbReference type="Proteomes" id="UP000735302">
    <property type="component" value="Unassembled WGS sequence"/>
</dbReference>